<evidence type="ECO:0000259" key="4">
    <source>
        <dbReference type="Pfam" id="PF10536"/>
    </source>
</evidence>
<dbReference type="PANTHER" id="PTHR46033:SF40">
    <property type="entry name" value="EXPRESSED PROTEIN"/>
    <property type="match status" value="1"/>
</dbReference>
<dbReference type="PANTHER" id="PTHR46033">
    <property type="entry name" value="PROTEIN MAIN-LIKE 2"/>
    <property type="match status" value="1"/>
</dbReference>
<feature type="compositionally biased region" description="Low complexity" evidence="3">
    <location>
        <begin position="54"/>
        <end position="72"/>
    </location>
</feature>
<dbReference type="AlphaFoldDB" id="A3C392"/>
<name>A3C392_ORYSJ</name>
<feature type="compositionally biased region" description="Basic and acidic residues" evidence="3">
    <location>
        <begin position="747"/>
        <end position="760"/>
    </location>
</feature>
<organism evidence="5">
    <name type="scientific">Oryza sativa subsp. japonica</name>
    <name type="common">Rice</name>
    <dbReference type="NCBI Taxonomy" id="39947"/>
    <lineage>
        <taxon>Eukaryota</taxon>
        <taxon>Viridiplantae</taxon>
        <taxon>Streptophyta</taxon>
        <taxon>Embryophyta</taxon>
        <taxon>Tracheophyta</taxon>
        <taxon>Spermatophyta</taxon>
        <taxon>Magnoliopsida</taxon>
        <taxon>Liliopsida</taxon>
        <taxon>Poales</taxon>
        <taxon>Poaceae</taxon>
        <taxon>BOP clade</taxon>
        <taxon>Oryzoideae</taxon>
        <taxon>Oryzeae</taxon>
        <taxon>Oryzinae</taxon>
        <taxon>Oryza</taxon>
        <taxon>Oryza sativa</taxon>
    </lineage>
</organism>
<dbReference type="Proteomes" id="UP000007752">
    <property type="component" value="Chromosome 10"/>
</dbReference>
<dbReference type="Pfam" id="PF05266">
    <property type="entry name" value="DUF724"/>
    <property type="match status" value="1"/>
</dbReference>
<feature type="domain" description="Aminotransferase-like plant mobile" evidence="4">
    <location>
        <begin position="150"/>
        <end position="481"/>
    </location>
</feature>
<dbReference type="InterPro" id="IPR044824">
    <property type="entry name" value="MAIN-like"/>
</dbReference>
<sequence>MAPLLGVDDGGLDGQSTTFNPQHPCAPTIDHRVLPSKICPKTPHKPPQKLPKISHSPSKPSTSPPASAAPPAVRHPNRECHPPTTEETPPSSPFPLLSRVTTLPPPAPSSPPHPIPPLSFRHLSPCARWSAWVTAALRDPAFAPLLRSAGIADAVGASAATVNPDRGALAALLSFWDPASHAFRLPAGAATFSLEDALLLAGLPPTGAPLDRPLTPEEDDLRIRLVIEKEKIRELHPCARDARRVSAELWLEWFDSSIRPGEDDELRRLGFLAYWLAFFVTPRLRPRSGELPDCTFALAARLSLGERIALGPAMVANLYADMDRIVASGVMEGVSGRVETWGPLLLLQVWIWERFDCLRPPPLKAPPFPVSNARVHLWSRRKRTTTSEEAQQVFQDEACFLWRPYQYNSLNWTQPEWFNEKTTTASSESKHKPKWLDDYSAMITQAVLTGWFGDGMANSVMYNPHLVARQFGYDQDFPVSIIHGSDSSGIEVWVPSIGRHGVASKDYAAWWNARFERHQEGNQHGCGMMLNKENKTSALPLNTGLISVVQMAVDHFRKGTKQENSKCMTKRQLTQLGNVAPNNEWNQVVLGLSAYDFDRSQNAVKRKDAIKKIRDKSTDVNRKKKKNKVFANEGGECPQFYDWVPLTVSNNENNSLQLDVQERSGPQEDSNSSSKRCDELAQLNNDECIVLEPPAKNCEVINLDDEEEQSVPNPKHHDRQLVLELEEFVRSGLLSQREECSDEDEEDRRNRDILKDNKDDPFSEAARREYPLFFEFIPQKPHYRGLLNNDEALGDLAYSGLWFLLVGLAKEVLKTSCDTDASEIVCLMKKAQELEQLGFNVKHLIARLKEPQSRLRLLQDSITRLEDARKKEHEANRLQSLSSHLSKLKHNIQTMEWHLDAKNQASSSSIFSLEKEVEAAEKYCQAMKDEVVALKMNHSNL</sequence>
<evidence type="ECO:0000256" key="1">
    <source>
        <dbReference type="ARBA" id="ARBA00022448"/>
    </source>
</evidence>
<dbReference type="InterPro" id="IPR007930">
    <property type="entry name" value="DUF724"/>
</dbReference>
<evidence type="ECO:0000313" key="5">
    <source>
        <dbReference type="EMBL" id="EAZ15555.1"/>
    </source>
</evidence>
<evidence type="ECO:0000256" key="3">
    <source>
        <dbReference type="SAM" id="MobiDB-lite"/>
    </source>
</evidence>
<dbReference type="Pfam" id="PF10536">
    <property type="entry name" value="PMD"/>
    <property type="match status" value="1"/>
</dbReference>
<dbReference type="InterPro" id="IPR019557">
    <property type="entry name" value="AminoTfrase-like_pln_mobile"/>
</dbReference>
<proteinExistence type="predicted"/>
<feature type="region of interest" description="Disordered" evidence="3">
    <location>
        <begin position="736"/>
        <end position="760"/>
    </location>
</feature>
<protein>
    <recommendedName>
        <fullName evidence="4">Aminotransferase-like plant mobile domain-containing protein</fullName>
    </recommendedName>
</protein>
<keyword evidence="1" id="KW-0813">Transport</keyword>
<evidence type="ECO:0000256" key="2">
    <source>
        <dbReference type="ARBA" id="ARBA00022604"/>
    </source>
</evidence>
<accession>A3C392</accession>
<feature type="compositionally biased region" description="Low complexity" evidence="3">
    <location>
        <begin position="82"/>
        <end position="98"/>
    </location>
</feature>
<feature type="region of interest" description="Disordered" evidence="3">
    <location>
        <begin position="1"/>
        <end position="112"/>
    </location>
</feature>
<dbReference type="EMBL" id="CM000147">
    <property type="protein sequence ID" value="EAZ15555.1"/>
    <property type="molecule type" value="Genomic_DNA"/>
</dbReference>
<feature type="compositionally biased region" description="Pro residues" evidence="3">
    <location>
        <begin position="103"/>
        <end position="112"/>
    </location>
</feature>
<dbReference type="GO" id="GO:0010073">
    <property type="term" value="P:meristem maintenance"/>
    <property type="evidence" value="ECO:0007669"/>
    <property type="project" value="InterPro"/>
</dbReference>
<reference evidence="5" key="2">
    <citation type="submission" date="2008-12" db="EMBL/GenBank/DDBJ databases">
        <title>Improved gene annotation of the rice (Oryza sativa) genomes.</title>
        <authorList>
            <person name="Wang J."/>
            <person name="Li R."/>
            <person name="Fan W."/>
            <person name="Huang Q."/>
            <person name="Zhang J."/>
            <person name="Zhou Y."/>
            <person name="Hu Y."/>
            <person name="Zi S."/>
            <person name="Li J."/>
            <person name="Ni P."/>
            <person name="Zheng H."/>
            <person name="Zhang Y."/>
            <person name="Zhao M."/>
            <person name="Hao Q."/>
            <person name="McDermott J."/>
            <person name="Samudrala R."/>
            <person name="Kristiansen K."/>
            <person name="Wong G.K.-S."/>
        </authorList>
    </citation>
    <scope>NUCLEOTIDE SEQUENCE</scope>
</reference>
<gene>
    <name evidence="5" type="ORF">OsJ_30964</name>
</gene>
<keyword evidence="2" id="KW-0341">Growth regulation</keyword>
<reference evidence="5" key="1">
    <citation type="journal article" date="2005" name="PLoS Biol.">
        <title>The genomes of Oryza sativa: a history of duplications.</title>
        <authorList>
            <person name="Yu J."/>
            <person name="Wang J."/>
            <person name="Lin W."/>
            <person name="Li S."/>
            <person name="Li H."/>
            <person name="Zhou J."/>
            <person name="Ni P."/>
            <person name="Dong W."/>
            <person name="Hu S."/>
            <person name="Zeng C."/>
            <person name="Zhang J."/>
            <person name="Zhang Y."/>
            <person name="Li R."/>
            <person name="Xu Z."/>
            <person name="Li S."/>
            <person name="Li X."/>
            <person name="Zheng H."/>
            <person name="Cong L."/>
            <person name="Lin L."/>
            <person name="Yin J."/>
            <person name="Geng J."/>
            <person name="Li G."/>
            <person name="Shi J."/>
            <person name="Liu J."/>
            <person name="Lv H."/>
            <person name="Li J."/>
            <person name="Wang J."/>
            <person name="Deng Y."/>
            <person name="Ran L."/>
            <person name="Shi X."/>
            <person name="Wang X."/>
            <person name="Wu Q."/>
            <person name="Li C."/>
            <person name="Ren X."/>
            <person name="Wang J."/>
            <person name="Wang X."/>
            <person name="Li D."/>
            <person name="Liu D."/>
            <person name="Zhang X."/>
            <person name="Ji Z."/>
            <person name="Zhao W."/>
            <person name="Sun Y."/>
            <person name="Zhang Z."/>
            <person name="Bao J."/>
            <person name="Han Y."/>
            <person name="Dong L."/>
            <person name="Ji J."/>
            <person name="Chen P."/>
            <person name="Wu S."/>
            <person name="Liu J."/>
            <person name="Xiao Y."/>
            <person name="Bu D."/>
            <person name="Tan J."/>
            <person name="Yang L."/>
            <person name="Ye C."/>
            <person name="Zhang J."/>
            <person name="Xu J."/>
            <person name="Zhou Y."/>
            <person name="Yu Y."/>
            <person name="Zhang B."/>
            <person name="Zhuang S."/>
            <person name="Wei H."/>
            <person name="Liu B."/>
            <person name="Lei M."/>
            <person name="Yu H."/>
            <person name="Li Y."/>
            <person name="Xu H."/>
            <person name="Wei S."/>
            <person name="He X."/>
            <person name="Fang L."/>
            <person name="Zhang Z."/>
            <person name="Zhang Y."/>
            <person name="Huang X."/>
            <person name="Su Z."/>
            <person name="Tong W."/>
            <person name="Li J."/>
            <person name="Tong Z."/>
            <person name="Li S."/>
            <person name="Ye J."/>
            <person name="Wang L."/>
            <person name="Fang L."/>
            <person name="Lei T."/>
            <person name="Chen C."/>
            <person name="Chen H."/>
            <person name="Xu Z."/>
            <person name="Li H."/>
            <person name="Huang H."/>
            <person name="Zhang F."/>
            <person name="Xu H."/>
            <person name="Li N."/>
            <person name="Zhao C."/>
            <person name="Li S."/>
            <person name="Dong L."/>
            <person name="Huang Y."/>
            <person name="Li L."/>
            <person name="Xi Y."/>
            <person name="Qi Q."/>
            <person name="Li W."/>
            <person name="Zhang B."/>
            <person name="Hu W."/>
            <person name="Zhang Y."/>
            <person name="Tian X."/>
            <person name="Jiao Y."/>
            <person name="Liang X."/>
            <person name="Jin J."/>
            <person name="Gao L."/>
            <person name="Zheng W."/>
            <person name="Hao B."/>
            <person name="Liu S."/>
            <person name="Wang W."/>
            <person name="Yuan L."/>
            <person name="Cao M."/>
            <person name="McDermott J."/>
            <person name="Samudrala R."/>
            <person name="Wang J."/>
            <person name="Wong G.K."/>
            <person name="Yang H."/>
        </authorList>
    </citation>
    <scope>NUCLEOTIDE SEQUENCE [LARGE SCALE GENOMIC DNA]</scope>
</reference>